<dbReference type="AlphaFoldDB" id="A0A401YXQ4"/>
<evidence type="ECO:0000256" key="14">
    <source>
        <dbReference type="PIRSR" id="PIRSR004846-1"/>
    </source>
</evidence>
<feature type="signal peptide" evidence="16">
    <location>
        <begin position="1"/>
        <end position="26"/>
    </location>
</feature>
<dbReference type="RefSeq" id="WP_170222306.1">
    <property type="nucleotide sequence ID" value="NZ_BIFH01000032.1"/>
</dbReference>
<keyword evidence="5 14" id="KW-0500">Molybdenum</keyword>
<dbReference type="FunFam" id="3.40.190.10:FF:000030">
    <property type="entry name" value="Molybdate ABC transporter substrate-binding protein"/>
    <property type="match status" value="1"/>
</dbReference>
<name>A0A401YXQ4_9ACTN</name>
<evidence type="ECO:0000256" key="7">
    <source>
        <dbReference type="ARBA" id="ARBA00022729"/>
    </source>
</evidence>
<dbReference type="GO" id="GO:0015689">
    <property type="term" value="P:molybdate ion transport"/>
    <property type="evidence" value="ECO:0007669"/>
    <property type="project" value="InterPro"/>
</dbReference>
<evidence type="ECO:0000313" key="18">
    <source>
        <dbReference type="Proteomes" id="UP000286931"/>
    </source>
</evidence>
<comment type="subcellular location">
    <subcellularLocation>
        <location evidence="1">Cell membrane</location>
        <topology evidence="1">Lipid-anchor</topology>
    </subcellularLocation>
</comment>
<dbReference type="GO" id="GO:0030973">
    <property type="term" value="F:molybdate ion binding"/>
    <property type="evidence" value="ECO:0007669"/>
    <property type="project" value="TreeGrafter"/>
</dbReference>
<sequence length="283" mass="28299">MGAIGTVRAGRAIMATLLAGAMVTLAACGGDDDGKKDEKATKAAPQTPGSTPAADTKPLKGTVTVFAAASLTETFTALGKQFEAAHPGVTVKFNYGGSSALAASINQGAPADVFASADEKNMKLVTDGKSADGTPTAFAKNTLQIAVAPGNPKNVKSLADLKQDGLKVAQCAPQVPCGAAAKTALDAGGVKFTPSTLEQDVKAALTKLTLGEVDAALVYRTDVKAAGAKVVGVDFPESAQAVNTYPIVPLAKAPNADAAKAFVAFVLAEPGRTALTAAGFQAP</sequence>
<dbReference type="NCBIfam" id="TIGR01256">
    <property type="entry name" value="modA"/>
    <property type="match status" value="1"/>
</dbReference>
<organism evidence="17 18">
    <name type="scientific">Embleya hyalina</name>
    <dbReference type="NCBI Taxonomy" id="516124"/>
    <lineage>
        <taxon>Bacteria</taxon>
        <taxon>Bacillati</taxon>
        <taxon>Actinomycetota</taxon>
        <taxon>Actinomycetes</taxon>
        <taxon>Kitasatosporales</taxon>
        <taxon>Streptomycetaceae</taxon>
        <taxon>Embleya</taxon>
    </lineage>
</organism>
<feature type="binding site" evidence="14">
    <location>
        <position position="70"/>
    </location>
    <ligand>
        <name>molybdate</name>
        <dbReference type="ChEBI" id="CHEBI:36264"/>
    </ligand>
</feature>
<feature type="chain" id="PRO_5019146949" description="Molybdate-binding protein ModA" evidence="16">
    <location>
        <begin position="27"/>
        <end position="283"/>
    </location>
</feature>
<feature type="compositionally biased region" description="Basic and acidic residues" evidence="15">
    <location>
        <begin position="32"/>
        <end position="41"/>
    </location>
</feature>
<keyword evidence="4" id="KW-1003">Cell membrane</keyword>
<dbReference type="Pfam" id="PF13531">
    <property type="entry name" value="SBP_bac_11"/>
    <property type="match status" value="1"/>
</dbReference>
<evidence type="ECO:0000256" key="2">
    <source>
        <dbReference type="ARBA" id="ARBA00009175"/>
    </source>
</evidence>
<dbReference type="GO" id="GO:0046872">
    <property type="term" value="F:metal ion binding"/>
    <property type="evidence" value="ECO:0007669"/>
    <property type="project" value="UniProtKB-KW"/>
</dbReference>
<evidence type="ECO:0000256" key="11">
    <source>
        <dbReference type="ARBA" id="ARBA00062515"/>
    </source>
</evidence>
<comment type="function">
    <text evidence="10">Involved in the transport of molybdenum into the cell. Part of the binding-protein-dependent transport system ModABCD.</text>
</comment>
<evidence type="ECO:0000256" key="12">
    <source>
        <dbReference type="ARBA" id="ARBA00073171"/>
    </source>
</evidence>
<evidence type="ECO:0000256" key="5">
    <source>
        <dbReference type="ARBA" id="ARBA00022505"/>
    </source>
</evidence>
<evidence type="ECO:0000256" key="4">
    <source>
        <dbReference type="ARBA" id="ARBA00022475"/>
    </source>
</evidence>
<evidence type="ECO:0000256" key="16">
    <source>
        <dbReference type="SAM" id="SignalP"/>
    </source>
</evidence>
<dbReference type="Gene3D" id="3.40.190.10">
    <property type="entry name" value="Periplasmic binding protein-like II"/>
    <property type="match status" value="2"/>
</dbReference>
<dbReference type="SUPFAM" id="SSF53850">
    <property type="entry name" value="Periplasmic binding protein-like II"/>
    <property type="match status" value="1"/>
</dbReference>
<feature type="binding site" evidence="14">
    <location>
        <position position="201"/>
    </location>
    <ligand>
        <name>molybdate</name>
        <dbReference type="ChEBI" id="CHEBI:36264"/>
    </ligand>
</feature>
<reference evidence="17 18" key="1">
    <citation type="submission" date="2018-12" db="EMBL/GenBank/DDBJ databases">
        <title>Draft genome sequence of Embleya hyalina NBRC 13850T.</title>
        <authorList>
            <person name="Komaki H."/>
            <person name="Hosoyama A."/>
            <person name="Kimura A."/>
            <person name="Ichikawa N."/>
            <person name="Tamura T."/>
        </authorList>
    </citation>
    <scope>NUCLEOTIDE SEQUENCE [LARGE SCALE GENOMIC DNA]</scope>
    <source>
        <strain evidence="17 18">NBRC 13850</strain>
    </source>
</reference>
<evidence type="ECO:0000256" key="1">
    <source>
        <dbReference type="ARBA" id="ARBA00004193"/>
    </source>
</evidence>
<evidence type="ECO:0000256" key="9">
    <source>
        <dbReference type="ARBA" id="ARBA00023245"/>
    </source>
</evidence>
<gene>
    <name evidence="17" type="ORF">EHYA_07127</name>
</gene>
<dbReference type="GO" id="GO:0005886">
    <property type="term" value="C:plasma membrane"/>
    <property type="evidence" value="ECO:0007669"/>
    <property type="project" value="UniProtKB-SubCell"/>
</dbReference>
<feature type="binding site" evidence="14">
    <location>
        <position position="219"/>
    </location>
    <ligand>
        <name>molybdate</name>
        <dbReference type="ChEBI" id="CHEBI:36264"/>
    </ligand>
</feature>
<evidence type="ECO:0000313" key="17">
    <source>
        <dbReference type="EMBL" id="GCD99406.1"/>
    </source>
</evidence>
<feature type="region of interest" description="Disordered" evidence="15">
    <location>
        <begin position="32"/>
        <end position="57"/>
    </location>
</feature>
<dbReference type="InterPro" id="IPR005950">
    <property type="entry name" value="ModA"/>
</dbReference>
<keyword evidence="7 16" id="KW-0732">Signal</keyword>
<evidence type="ECO:0000256" key="6">
    <source>
        <dbReference type="ARBA" id="ARBA00022723"/>
    </source>
</evidence>
<evidence type="ECO:0000256" key="13">
    <source>
        <dbReference type="ARBA" id="ARBA00078141"/>
    </source>
</evidence>
<evidence type="ECO:0000256" key="10">
    <source>
        <dbReference type="ARBA" id="ARBA00056002"/>
    </source>
</evidence>
<comment type="subunit">
    <text evidence="11">The complex is composed of two ATP-binding proteins (ModC), two transmembrane proteins (ModB) and a solute-binding protein (ModA).</text>
</comment>
<evidence type="ECO:0000256" key="8">
    <source>
        <dbReference type="ARBA" id="ARBA00023136"/>
    </source>
</evidence>
<dbReference type="InterPro" id="IPR050682">
    <property type="entry name" value="ModA/WtpA"/>
</dbReference>
<proteinExistence type="inferred from homology"/>
<keyword evidence="8" id="KW-0472">Membrane</keyword>
<keyword evidence="18" id="KW-1185">Reference proteome</keyword>
<feature type="binding site" evidence="14">
    <location>
        <position position="98"/>
    </location>
    <ligand>
        <name>molybdate</name>
        <dbReference type="ChEBI" id="CHEBI:36264"/>
    </ligand>
</feature>
<evidence type="ECO:0000256" key="3">
    <source>
        <dbReference type="ARBA" id="ARBA00022448"/>
    </source>
</evidence>
<accession>A0A401YXQ4</accession>
<dbReference type="PANTHER" id="PTHR30632">
    <property type="entry name" value="MOLYBDATE-BINDING PERIPLASMIC PROTEIN"/>
    <property type="match status" value="1"/>
</dbReference>
<keyword evidence="9" id="KW-0826">Tungsten</keyword>
<dbReference type="PIRSF" id="PIRSF004846">
    <property type="entry name" value="ModA"/>
    <property type="match status" value="1"/>
</dbReference>
<keyword evidence="3" id="KW-0813">Transport</keyword>
<dbReference type="Proteomes" id="UP000286931">
    <property type="component" value="Unassembled WGS sequence"/>
</dbReference>
<protein>
    <recommendedName>
        <fullName evidence="12">Molybdate-binding protein ModA</fullName>
    </recommendedName>
    <alternativeName>
        <fullName evidence="13">Molybdate/tungstate-binding protein ModA</fullName>
    </alternativeName>
</protein>
<keyword evidence="6 14" id="KW-0479">Metal-binding</keyword>
<comment type="caution">
    <text evidence="17">The sequence shown here is derived from an EMBL/GenBank/DDBJ whole genome shotgun (WGS) entry which is preliminary data.</text>
</comment>
<comment type="similarity">
    <text evidence="2">Belongs to the bacterial solute-binding protein ModA family.</text>
</comment>
<dbReference type="PANTHER" id="PTHR30632:SF0">
    <property type="entry name" value="SULFATE-BINDING PROTEIN"/>
    <property type="match status" value="1"/>
</dbReference>
<dbReference type="EMBL" id="BIFH01000032">
    <property type="protein sequence ID" value="GCD99406.1"/>
    <property type="molecule type" value="Genomic_DNA"/>
</dbReference>
<evidence type="ECO:0000256" key="15">
    <source>
        <dbReference type="SAM" id="MobiDB-lite"/>
    </source>
</evidence>